<dbReference type="InterPro" id="IPR003593">
    <property type="entry name" value="AAA+_ATPase"/>
</dbReference>
<feature type="domain" description="ABC transporter" evidence="4">
    <location>
        <begin position="18"/>
        <end position="263"/>
    </location>
</feature>
<evidence type="ECO:0000313" key="5">
    <source>
        <dbReference type="EMBL" id="KAB1641062.1"/>
    </source>
</evidence>
<dbReference type="PANTHER" id="PTHR42788">
    <property type="entry name" value="TAURINE IMPORT ATP-BINDING PROTEIN-RELATED"/>
    <property type="match status" value="1"/>
</dbReference>
<protein>
    <submittedName>
        <fullName evidence="5">ABC transporter ATP-binding protein</fullName>
    </submittedName>
</protein>
<keyword evidence="2" id="KW-0547">Nucleotide-binding</keyword>
<dbReference type="PROSITE" id="PS00211">
    <property type="entry name" value="ABC_TRANSPORTER_1"/>
    <property type="match status" value="1"/>
</dbReference>
<keyword evidence="1" id="KW-0813">Transport</keyword>
<evidence type="ECO:0000256" key="2">
    <source>
        <dbReference type="ARBA" id="ARBA00022741"/>
    </source>
</evidence>
<dbReference type="EMBL" id="WAJR01000007">
    <property type="protein sequence ID" value="KAB1641062.1"/>
    <property type="molecule type" value="Genomic_DNA"/>
</dbReference>
<dbReference type="SMART" id="SM00382">
    <property type="entry name" value="AAA"/>
    <property type="match status" value="1"/>
</dbReference>
<dbReference type="InterPro" id="IPR003439">
    <property type="entry name" value="ABC_transporter-like_ATP-bd"/>
</dbReference>
<dbReference type="AlphaFoldDB" id="A0A6N6NNA9"/>
<proteinExistence type="predicted"/>
<dbReference type="CDD" id="cd03293">
    <property type="entry name" value="ABC_NrtD_SsuB_transporters"/>
    <property type="match status" value="1"/>
</dbReference>
<reference evidence="5 6" key="1">
    <citation type="submission" date="2019-09" db="EMBL/GenBank/DDBJ databases">
        <title>Whole genome shotgun sequencing (WGS) of Ellagibacter isourolithinifaciens DSM 104140(T) and Adlercreutzia muris DSM 29508(T).</title>
        <authorList>
            <person name="Stoll D.A."/>
            <person name="Danylec N."/>
            <person name="Huch M."/>
        </authorList>
    </citation>
    <scope>NUCLEOTIDE SEQUENCE [LARGE SCALE GENOMIC DNA]</scope>
    <source>
        <strain evidence="5 6">DSM 104140</strain>
    </source>
</reference>
<dbReference type="PROSITE" id="PS50893">
    <property type="entry name" value="ABC_TRANSPORTER_2"/>
    <property type="match status" value="1"/>
</dbReference>
<evidence type="ECO:0000313" key="6">
    <source>
        <dbReference type="Proteomes" id="UP000468668"/>
    </source>
</evidence>
<name>A0A6N6NNA9_9ACTN</name>
<evidence type="ECO:0000259" key="4">
    <source>
        <dbReference type="PROSITE" id="PS50893"/>
    </source>
</evidence>
<evidence type="ECO:0000256" key="1">
    <source>
        <dbReference type="ARBA" id="ARBA00022448"/>
    </source>
</evidence>
<dbReference type="Pfam" id="PF00005">
    <property type="entry name" value="ABC_tran"/>
    <property type="match status" value="1"/>
</dbReference>
<organism evidence="5 6">
    <name type="scientific">Ellagibacter isourolithinifaciens</name>
    <dbReference type="NCBI Taxonomy" id="2137581"/>
    <lineage>
        <taxon>Bacteria</taxon>
        <taxon>Bacillati</taxon>
        <taxon>Actinomycetota</taxon>
        <taxon>Coriobacteriia</taxon>
        <taxon>Eggerthellales</taxon>
        <taxon>Eggerthellaceae</taxon>
        <taxon>Ellagibacter</taxon>
    </lineage>
</organism>
<dbReference type="InterPro" id="IPR017871">
    <property type="entry name" value="ABC_transporter-like_CS"/>
</dbReference>
<keyword evidence="6" id="KW-1185">Reference proteome</keyword>
<dbReference type="Proteomes" id="UP000468668">
    <property type="component" value="Unassembled WGS sequence"/>
</dbReference>
<dbReference type="GO" id="GO:0005524">
    <property type="term" value="F:ATP binding"/>
    <property type="evidence" value="ECO:0007669"/>
    <property type="project" value="UniProtKB-KW"/>
</dbReference>
<evidence type="ECO:0000256" key="3">
    <source>
        <dbReference type="ARBA" id="ARBA00022840"/>
    </source>
</evidence>
<dbReference type="Gene3D" id="3.40.50.300">
    <property type="entry name" value="P-loop containing nucleotide triphosphate hydrolases"/>
    <property type="match status" value="1"/>
</dbReference>
<keyword evidence="3 5" id="KW-0067">ATP-binding</keyword>
<accession>A0A6N6NNA9</accession>
<dbReference type="GO" id="GO:0016887">
    <property type="term" value="F:ATP hydrolysis activity"/>
    <property type="evidence" value="ECO:0007669"/>
    <property type="project" value="InterPro"/>
</dbReference>
<sequence length="298" mass="33613">MERRVRVGSLSLRDLCFTYDEDLVKGVQHHRIAPDEVPGEKLVLKHLDLEVADGEFLCLVGHSGCGKSTTLRILAGLQKPIAGTIETNGNPIEGPGLDRSVVFQNYSLFPWMTVKKNVEFGIKQASIELSRGLSKGQMSDIADEYLTKVSMRKAADLYPYQLSGGMRQRVAIARALAMDTEVLLFDEPFGALDIKTRRELQMLMEDLWVSGRKKTAVFVTHDIEEALLLADRIVFMSAGEFRDEFEVSAPRPRVPEVYFETPEYKRMHAHLLDLFYKAEETKLDQADREQVFDGGATL</sequence>
<gene>
    <name evidence="5" type="ORF">F8C90_04305</name>
</gene>
<dbReference type="SUPFAM" id="SSF52540">
    <property type="entry name" value="P-loop containing nucleoside triphosphate hydrolases"/>
    <property type="match status" value="1"/>
</dbReference>
<dbReference type="PANTHER" id="PTHR42788:SF13">
    <property type="entry name" value="ALIPHATIC SULFONATES IMPORT ATP-BINDING PROTEIN SSUB"/>
    <property type="match status" value="1"/>
</dbReference>
<dbReference type="InterPro" id="IPR050166">
    <property type="entry name" value="ABC_transporter_ATP-bind"/>
</dbReference>
<comment type="caution">
    <text evidence="5">The sequence shown here is derived from an EMBL/GenBank/DDBJ whole genome shotgun (WGS) entry which is preliminary data.</text>
</comment>
<dbReference type="InterPro" id="IPR027417">
    <property type="entry name" value="P-loop_NTPase"/>
</dbReference>